<keyword evidence="3" id="KW-1185">Reference proteome</keyword>
<feature type="compositionally biased region" description="Polar residues" evidence="1">
    <location>
        <begin position="61"/>
        <end position="75"/>
    </location>
</feature>
<evidence type="ECO:0000313" key="3">
    <source>
        <dbReference type="Proteomes" id="UP000236745"/>
    </source>
</evidence>
<evidence type="ECO:0000313" key="2">
    <source>
        <dbReference type="EMBL" id="SEG89547.1"/>
    </source>
</evidence>
<gene>
    <name evidence="2" type="ORF">SAMN05444390_1136</name>
</gene>
<feature type="region of interest" description="Disordered" evidence="1">
    <location>
        <begin position="56"/>
        <end position="75"/>
    </location>
</feature>
<dbReference type="AlphaFoldDB" id="A0A1H6DW42"/>
<protein>
    <submittedName>
        <fullName evidence="2">Uncharacterized protein</fullName>
    </submittedName>
</protein>
<dbReference type="EMBL" id="FNVQ01000013">
    <property type="protein sequence ID" value="SEG89547.1"/>
    <property type="molecule type" value="Genomic_DNA"/>
</dbReference>
<dbReference type="Proteomes" id="UP000236745">
    <property type="component" value="Unassembled WGS sequence"/>
</dbReference>
<accession>A0A1H6DW42</accession>
<evidence type="ECO:0000256" key="1">
    <source>
        <dbReference type="SAM" id="MobiDB-lite"/>
    </source>
</evidence>
<sequence>MEYLIVLVLGALIFNEASKEEESQVESVPVQVEAPKPVLEETPTYKPNHYFLDREHGYYTSDLSPRSATPTQEQE</sequence>
<organism evidence="2 3">
    <name type="scientific">Marinobacterium lutimaris</name>
    <dbReference type="NCBI Taxonomy" id="568106"/>
    <lineage>
        <taxon>Bacteria</taxon>
        <taxon>Pseudomonadati</taxon>
        <taxon>Pseudomonadota</taxon>
        <taxon>Gammaproteobacteria</taxon>
        <taxon>Oceanospirillales</taxon>
        <taxon>Oceanospirillaceae</taxon>
        <taxon>Marinobacterium</taxon>
    </lineage>
</organism>
<name>A0A1H6DW42_9GAMM</name>
<dbReference type="RefSeq" id="WP_104006015.1">
    <property type="nucleotide sequence ID" value="NZ_FNVQ01000013.1"/>
</dbReference>
<reference evidence="2 3" key="1">
    <citation type="submission" date="2016-10" db="EMBL/GenBank/DDBJ databases">
        <authorList>
            <person name="de Groot N.N."/>
        </authorList>
    </citation>
    <scope>NUCLEOTIDE SEQUENCE [LARGE SCALE GENOMIC DNA]</scope>
    <source>
        <strain evidence="2 3">DSM 22012</strain>
    </source>
</reference>
<proteinExistence type="predicted"/>